<protein>
    <submittedName>
        <fullName evidence="1">Uncharacterized protein</fullName>
    </submittedName>
</protein>
<evidence type="ECO:0000313" key="1">
    <source>
        <dbReference type="EMBL" id="KIM43786.1"/>
    </source>
</evidence>
<reference evidence="1 2" key="1">
    <citation type="submission" date="2014-04" db="EMBL/GenBank/DDBJ databases">
        <authorList>
            <consortium name="DOE Joint Genome Institute"/>
            <person name="Kuo A."/>
            <person name="Gay G."/>
            <person name="Dore J."/>
            <person name="Kohler A."/>
            <person name="Nagy L.G."/>
            <person name="Floudas D."/>
            <person name="Copeland A."/>
            <person name="Barry K.W."/>
            <person name="Cichocki N."/>
            <person name="Veneault-Fourrey C."/>
            <person name="LaButti K."/>
            <person name="Lindquist E.A."/>
            <person name="Lipzen A."/>
            <person name="Lundell T."/>
            <person name="Morin E."/>
            <person name="Murat C."/>
            <person name="Sun H."/>
            <person name="Tunlid A."/>
            <person name="Henrissat B."/>
            <person name="Grigoriev I.V."/>
            <person name="Hibbett D.S."/>
            <person name="Martin F."/>
            <person name="Nordberg H.P."/>
            <person name="Cantor M.N."/>
            <person name="Hua S.X."/>
        </authorList>
    </citation>
    <scope>NUCLEOTIDE SEQUENCE [LARGE SCALE GENOMIC DNA]</scope>
    <source>
        <strain evidence="2">h7</strain>
    </source>
</reference>
<dbReference type="AlphaFoldDB" id="A0A0C3CJ80"/>
<organism evidence="1 2">
    <name type="scientific">Hebeloma cylindrosporum</name>
    <dbReference type="NCBI Taxonomy" id="76867"/>
    <lineage>
        <taxon>Eukaryota</taxon>
        <taxon>Fungi</taxon>
        <taxon>Dikarya</taxon>
        <taxon>Basidiomycota</taxon>
        <taxon>Agaricomycotina</taxon>
        <taxon>Agaricomycetes</taxon>
        <taxon>Agaricomycetidae</taxon>
        <taxon>Agaricales</taxon>
        <taxon>Agaricineae</taxon>
        <taxon>Hymenogastraceae</taxon>
        <taxon>Hebeloma</taxon>
    </lineage>
</organism>
<gene>
    <name evidence="1" type="ORF">M413DRAFT_443684</name>
</gene>
<dbReference type="EMBL" id="KN831775">
    <property type="protein sequence ID" value="KIM43786.1"/>
    <property type="molecule type" value="Genomic_DNA"/>
</dbReference>
<reference evidence="2" key="2">
    <citation type="submission" date="2015-01" db="EMBL/GenBank/DDBJ databases">
        <title>Evolutionary Origins and Diversification of the Mycorrhizal Mutualists.</title>
        <authorList>
            <consortium name="DOE Joint Genome Institute"/>
            <consortium name="Mycorrhizal Genomics Consortium"/>
            <person name="Kohler A."/>
            <person name="Kuo A."/>
            <person name="Nagy L.G."/>
            <person name="Floudas D."/>
            <person name="Copeland A."/>
            <person name="Barry K.W."/>
            <person name="Cichocki N."/>
            <person name="Veneault-Fourrey C."/>
            <person name="LaButti K."/>
            <person name="Lindquist E.A."/>
            <person name="Lipzen A."/>
            <person name="Lundell T."/>
            <person name="Morin E."/>
            <person name="Murat C."/>
            <person name="Riley R."/>
            <person name="Ohm R."/>
            <person name="Sun H."/>
            <person name="Tunlid A."/>
            <person name="Henrissat B."/>
            <person name="Grigoriev I.V."/>
            <person name="Hibbett D.S."/>
            <person name="Martin F."/>
        </authorList>
    </citation>
    <scope>NUCLEOTIDE SEQUENCE [LARGE SCALE GENOMIC DNA]</scope>
    <source>
        <strain evidence="2">h7</strain>
    </source>
</reference>
<dbReference type="HOGENOM" id="CLU_2776221_0_0_1"/>
<keyword evidence="2" id="KW-1185">Reference proteome</keyword>
<evidence type="ECO:0000313" key="2">
    <source>
        <dbReference type="Proteomes" id="UP000053424"/>
    </source>
</evidence>
<accession>A0A0C3CJ80</accession>
<sequence>MEYFLNLDINLARAEVEESRVKDKDTLENWGVDYLPRASGSPNVVMEVFTTYRDDWDFRSQFESRRARV</sequence>
<name>A0A0C3CJ80_HEBCY</name>
<dbReference type="Proteomes" id="UP000053424">
    <property type="component" value="Unassembled WGS sequence"/>
</dbReference>
<proteinExistence type="predicted"/>